<keyword evidence="2" id="KW-1185">Reference proteome</keyword>
<dbReference type="HOGENOM" id="CLU_3406812_0_0_1"/>
<dbReference type="EMBL" id="CAEY01000613">
    <property type="status" value="NOT_ANNOTATED_CDS"/>
    <property type="molecule type" value="Genomic_DNA"/>
</dbReference>
<sequence length="30" mass="3599">MHSLPINLLKGVIQLELQYVHQFVWNNSNY</sequence>
<dbReference type="Proteomes" id="UP000015104">
    <property type="component" value="Unassembled WGS sequence"/>
</dbReference>
<dbReference type="AlphaFoldDB" id="T1KVH6"/>
<evidence type="ECO:0000313" key="1">
    <source>
        <dbReference type="EnsemblMetazoa" id="tetur23g00690.1"/>
    </source>
</evidence>
<reference evidence="1" key="2">
    <citation type="submission" date="2015-06" db="UniProtKB">
        <authorList>
            <consortium name="EnsemblMetazoa"/>
        </authorList>
    </citation>
    <scope>IDENTIFICATION</scope>
</reference>
<proteinExistence type="predicted"/>
<evidence type="ECO:0000313" key="2">
    <source>
        <dbReference type="Proteomes" id="UP000015104"/>
    </source>
</evidence>
<accession>T1KVH6</accession>
<reference evidence="2" key="1">
    <citation type="submission" date="2011-08" db="EMBL/GenBank/DDBJ databases">
        <authorList>
            <person name="Rombauts S."/>
        </authorList>
    </citation>
    <scope>NUCLEOTIDE SEQUENCE</scope>
    <source>
        <strain evidence="2">London</strain>
    </source>
</reference>
<name>T1KVH6_TETUR</name>
<dbReference type="EnsemblMetazoa" id="tetur23g00690.1">
    <property type="protein sequence ID" value="tetur23g00690.1"/>
    <property type="gene ID" value="tetur23g00690"/>
</dbReference>
<protein>
    <submittedName>
        <fullName evidence="1">Uncharacterized protein</fullName>
    </submittedName>
</protein>
<organism evidence="1 2">
    <name type="scientific">Tetranychus urticae</name>
    <name type="common">Two-spotted spider mite</name>
    <dbReference type="NCBI Taxonomy" id="32264"/>
    <lineage>
        <taxon>Eukaryota</taxon>
        <taxon>Metazoa</taxon>
        <taxon>Ecdysozoa</taxon>
        <taxon>Arthropoda</taxon>
        <taxon>Chelicerata</taxon>
        <taxon>Arachnida</taxon>
        <taxon>Acari</taxon>
        <taxon>Acariformes</taxon>
        <taxon>Trombidiformes</taxon>
        <taxon>Prostigmata</taxon>
        <taxon>Eleutherengona</taxon>
        <taxon>Raphignathae</taxon>
        <taxon>Tetranychoidea</taxon>
        <taxon>Tetranychidae</taxon>
        <taxon>Tetranychus</taxon>
    </lineage>
</organism>